<name>A0ABY2DEE6_9ACTN</name>
<evidence type="ECO:0008006" key="4">
    <source>
        <dbReference type="Google" id="ProtNLM"/>
    </source>
</evidence>
<feature type="compositionally biased region" description="Basic and acidic residues" evidence="1">
    <location>
        <begin position="50"/>
        <end position="60"/>
    </location>
</feature>
<feature type="region of interest" description="Disordered" evidence="1">
    <location>
        <begin position="21"/>
        <end position="68"/>
    </location>
</feature>
<organism evidence="2 3">
    <name type="scientific">Micromonospora fluostatini</name>
    <dbReference type="NCBI Taxonomy" id="1629071"/>
    <lineage>
        <taxon>Bacteria</taxon>
        <taxon>Bacillati</taxon>
        <taxon>Actinomycetota</taxon>
        <taxon>Actinomycetes</taxon>
        <taxon>Micromonosporales</taxon>
        <taxon>Micromonosporaceae</taxon>
        <taxon>Micromonospora</taxon>
    </lineage>
</organism>
<evidence type="ECO:0000256" key="1">
    <source>
        <dbReference type="SAM" id="MobiDB-lite"/>
    </source>
</evidence>
<dbReference type="Proteomes" id="UP000295626">
    <property type="component" value="Unassembled WGS sequence"/>
</dbReference>
<reference evidence="2 3" key="1">
    <citation type="submission" date="2019-02" db="EMBL/GenBank/DDBJ databases">
        <title>Draft genome sequences of novel Actinobacteria.</title>
        <authorList>
            <person name="Sahin N."/>
            <person name="Ay H."/>
            <person name="Saygin H."/>
        </authorList>
    </citation>
    <scope>NUCLEOTIDE SEQUENCE [LARGE SCALE GENOMIC DNA]</scope>
    <source>
        <strain evidence="2 3">JCM 30529</strain>
    </source>
</reference>
<proteinExistence type="predicted"/>
<evidence type="ECO:0000313" key="3">
    <source>
        <dbReference type="Proteomes" id="UP000295626"/>
    </source>
</evidence>
<dbReference type="EMBL" id="SMKE01000595">
    <property type="protein sequence ID" value="TDB89439.1"/>
    <property type="molecule type" value="Genomic_DNA"/>
</dbReference>
<keyword evidence="3" id="KW-1185">Reference proteome</keyword>
<comment type="caution">
    <text evidence="2">The sequence shown here is derived from an EMBL/GenBank/DDBJ whole genome shotgun (WGS) entry which is preliminary data.</text>
</comment>
<evidence type="ECO:0000313" key="2">
    <source>
        <dbReference type="EMBL" id="TDB89439.1"/>
    </source>
</evidence>
<sequence length="68" mass="7412">MGHASMRAALIYEHATNERGREIASAMDQRIARHAGRKGEQNSQWPTDGPQDRSGGEADRPGIGGKRL</sequence>
<gene>
    <name evidence="2" type="ORF">E1091_14740</name>
</gene>
<accession>A0ABY2DEE6</accession>
<protein>
    <recommendedName>
        <fullName evidence="4">Integrase</fullName>
    </recommendedName>
</protein>